<protein>
    <submittedName>
        <fullName evidence="2">Uncharacterized protein</fullName>
    </submittedName>
</protein>
<feature type="compositionally biased region" description="Low complexity" evidence="1">
    <location>
        <begin position="391"/>
        <end position="403"/>
    </location>
</feature>
<feature type="compositionally biased region" description="Acidic residues" evidence="1">
    <location>
        <begin position="489"/>
        <end position="502"/>
    </location>
</feature>
<feature type="compositionally biased region" description="Low complexity" evidence="1">
    <location>
        <begin position="1018"/>
        <end position="1030"/>
    </location>
</feature>
<accession>A0AAD7BQK0</accession>
<feature type="compositionally biased region" description="Acidic residues" evidence="1">
    <location>
        <begin position="209"/>
        <end position="221"/>
    </location>
</feature>
<comment type="caution">
    <text evidence="2">The sequence shown here is derived from an EMBL/GenBank/DDBJ whole genome shotgun (WGS) entry which is preliminary data.</text>
</comment>
<dbReference type="AlphaFoldDB" id="A0AAD7BQK0"/>
<feature type="region of interest" description="Disordered" evidence="1">
    <location>
        <begin position="1"/>
        <end position="115"/>
    </location>
</feature>
<reference evidence="2" key="1">
    <citation type="submission" date="2023-03" db="EMBL/GenBank/DDBJ databases">
        <title>Massive genome expansion in bonnet fungi (Mycena s.s.) driven by repeated elements and novel gene families across ecological guilds.</title>
        <authorList>
            <consortium name="Lawrence Berkeley National Laboratory"/>
            <person name="Harder C.B."/>
            <person name="Miyauchi S."/>
            <person name="Viragh M."/>
            <person name="Kuo A."/>
            <person name="Thoen E."/>
            <person name="Andreopoulos B."/>
            <person name="Lu D."/>
            <person name="Skrede I."/>
            <person name="Drula E."/>
            <person name="Henrissat B."/>
            <person name="Morin E."/>
            <person name="Kohler A."/>
            <person name="Barry K."/>
            <person name="LaButti K."/>
            <person name="Morin E."/>
            <person name="Salamov A."/>
            <person name="Lipzen A."/>
            <person name="Mereny Z."/>
            <person name="Hegedus B."/>
            <person name="Baldrian P."/>
            <person name="Stursova M."/>
            <person name="Weitz H."/>
            <person name="Taylor A."/>
            <person name="Grigoriev I.V."/>
            <person name="Nagy L.G."/>
            <person name="Martin F."/>
            <person name="Kauserud H."/>
        </authorList>
    </citation>
    <scope>NUCLEOTIDE SEQUENCE</scope>
    <source>
        <strain evidence="2">9284</strain>
    </source>
</reference>
<evidence type="ECO:0000256" key="1">
    <source>
        <dbReference type="SAM" id="MobiDB-lite"/>
    </source>
</evidence>
<keyword evidence="3" id="KW-1185">Reference proteome</keyword>
<feature type="compositionally biased region" description="Acidic residues" evidence="1">
    <location>
        <begin position="926"/>
        <end position="948"/>
    </location>
</feature>
<feature type="compositionally biased region" description="Basic and acidic residues" evidence="1">
    <location>
        <begin position="150"/>
        <end position="170"/>
    </location>
</feature>
<feature type="region of interest" description="Disordered" evidence="1">
    <location>
        <begin position="370"/>
        <end position="415"/>
    </location>
</feature>
<proteinExistence type="predicted"/>
<feature type="compositionally biased region" description="Acidic residues" evidence="1">
    <location>
        <begin position="963"/>
        <end position="974"/>
    </location>
</feature>
<feature type="compositionally biased region" description="Acidic residues" evidence="1">
    <location>
        <begin position="89"/>
        <end position="99"/>
    </location>
</feature>
<feature type="region of interest" description="Disordered" evidence="1">
    <location>
        <begin position="145"/>
        <end position="170"/>
    </location>
</feature>
<organism evidence="2 3">
    <name type="scientific">Roridomyces roridus</name>
    <dbReference type="NCBI Taxonomy" id="1738132"/>
    <lineage>
        <taxon>Eukaryota</taxon>
        <taxon>Fungi</taxon>
        <taxon>Dikarya</taxon>
        <taxon>Basidiomycota</taxon>
        <taxon>Agaricomycotina</taxon>
        <taxon>Agaricomycetes</taxon>
        <taxon>Agaricomycetidae</taxon>
        <taxon>Agaricales</taxon>
        <taxon>Marasmiineae</taxon>
        <taxon>Mycenaceae</taxon>
        <taxon>Roridomyces</taxon>
    </lineage>
</organism>
<sequence length="1129" mass="126456">MSTQPLVRRSTRHANKPPPLTEEPEPPKKTKKAASSNTKKVKPTPKPSASSSKNGKGKKATKPAVQTPKAERPTHSRQLRSQKKGDELYPIDEEPEEQEAATLNNDDAQMEAEDGMDDGMEADIQAASQALAVVEEHVPKAHQDNLVQEHVPKAHQDNLVPDHDIAHAPEDLLQDYTLPDVPDRDIFRLEKEQDTLVEPNPQVTVPEQEVTEDVPQDDTAPEPDLLHPPAVDNAQATRRSLTPFPDDEGINMPKGPECDVDPFDVNYSNEGLQDYMDLDEQPQNNSEEDAEPAEEQLEIRPVPGQMRRAMQSVLDRLAEERKRDDDPTGFEDEGKNNDVHTQANTARVQNALASLVAPKKLDLNVALQQSYRRHRERERRQPAVPPMPIHASSPARQSSPFSSCQQIRSGSKPKAWVDREVAYRDWHARGPGEHLGMQPSPATRVLRERTRAAAAVGDHDDDGGSTSDYSTTEAETRAHLKKHAPSAVDYEEQDEEDFEAMEAETNRSAKGKSKAIEPDEEEEGDVQSEEEDGHEEGDVQSEEEDVDTAVAWDLKPGPLGQEDLQKAHEAHRAYHQSIEDIARGAGKAFNPWNAFQVNYRIDHPKPKEMDAHQYKTQCKNAYAALFEDLSEDDEDARHEIKSGLLAWYAKITAVMVETKKADGHSAAVMDKVVQPFIRQSTLTHQTKDVDVFSFAVDSFTGKAVIWGGSPDFFNLYATYKTAIQSKLQDFSAIMVKMARRDAEAVGTQPVLVDFTKRDKDKSRDVFRRTIGKLFQTALVRLVFREHDEEPPAVLMDKFSWQWADVAVTHHLRFKNWPIELKTSHRHKGFSLKLIKGEVLLQPWQKLWEAMAAKYRRDAAGEDGEEEEEDDEHDDPVEIESWMEEEMQLEGAALAKVPIIRALDGAVLLYAKDAPKLIRTLGVIDVSDEEDGDNDADEEEDNNDAVAEEEPSRPPKSRGRVRNDEEEGEENEEENEAQRAPLPRARSLREQRAGNTTAQPSRKRTAAAPPDEEPTPKRPATGSAAPAPSTSRLTLSMHTNEIWQSSPVSRRTEPTGTMMCRWVNGTQCSKGFPVDDVCPVDTGKVVTAAQYVSVQVYNGEEWLPLPPGLEPVLTDAQRRVADFYRKLVKA</sequence>
<feature type="compositionally biased region" description="Acidic residues" evidence="1">
    <location>
        <begin position="276"/>
        <end position="296"/>
    </location>
</feature>
<feature type="region of interest" description="Disordered" evidence="1">
    <location>
        <begin position="926"/>
        <end position="1031"/>
    </location>
</feature>
<dbReference type="Proteomes" id="UP001221142">
    <property type="component" value="Unassembled WGS sequence"/>
</dbReference>
<feature type="region of interest" description="Disordered" evidence="1">
    <location>
        <begin position="190"/>
        <end position="346"/>
    </location>
</feature>
<feature type="compositionally biased region" description="Acidic residues" evidence="1">
    <location>
        <begin position="518"/>
        <end position="546"/>
    </location>
</feature>
<feature type="compositionally biased region" description="Basic and acidic residues" evidence="1">
    <location>
        <begin position="316"/>
        <end position="338"/>
    </location>
</feature>
<name>A0AAD7BQK0_9AGAR</name>
<gene>
    <name evidence="2" type="ORF">FB45DRAFT_1029759</name>
</gene>
<feature type="region of interest" description="Disordered" evidence="1">
    <location>
        <begin position="428"/>
        <end position="546"/>
    </location>
</feature>
<dbReference type="EMBL" id="JARKIF010000011">
    <property type="protein sequence ID" value="KAJ7627414.1"/>
    <property type="molecule type" value="Genomic_DNA"/>
</dbReference>
<evidence type="ECO:0000313" key="2">
    <source>
        <dbReference type="EMBL" id="KAJ7627414.1"/>
    </source>
</evidence>
<evidence type="ECO:0000313" key="3">
    <source>
        <dbReference type="Proteomes" id="UP001221142"/>
    </source>
</evidence>